<proteinExistence type="predicted"/>
<protein>
    <submittedName>
        <fullName evidence="3">Unannotated protein</fullName>
    </submittedName>
</protein>
<organism evidence="3">
    <name type="scientific">freshwater metagenome</name>
    <dbReference type="NCBI Taxonomy" id="449393"/>
    <lineage>
        <taxon>unclassified sequences</taxon>
        <taxon>metagenomes</taxon>
        <taxon>ecological metagenomes</taxon>
    </lineage>
</organism>
<dbReference type="PANTHER" id="PTHR43861:SF3">
    <property type="entry name" value="PUTATIVE (AFU_ORTHOLOGUE AFUA_2G14390)-RELATED"/>
    <property type="match status" value="1"/>
</dbReference>
<accession>A0A6J7BHV3</accession>
<dbReference type="Gene3D" id="3.40.50.150">
    <property type="entry name" value="Vaccinia Virus protein VP39"/>
    <property type="match status" value="1"/>
</dbReference>
<dbReference type="InterPro" id="IPR029063">
    <property type="entry name" value="SAM-dependent_MTases_sf"/>
</dbReference>
<evidence type="ECO:0000313" key="3">
    <source>
        <dbReference type="EMBL" id="CAB4844621.1"/>
    </source>
</evidence>
<keyword evidence="1" id="KW-0808">Transferase</keyword>
<evidence type="ECO:0000259" key="2">
    <source>
        <dbReference type="Pfam" id="PF13847"/>
    </source>
</evidence>
<name>A0A6J7BHV3_9ZZZZ</name>
<feature type="domain" description="Methyltransferase" evidence="2">
    <location>
        <begin position="74"/>
        <end position="205"/>
    </location>
</feature>
<dbReference type="GO" id="GO:0016740">
    <property type="term" value="F:transferase activity"/>
    <property type="evidence" value="ECO:0007669"/>
    <property type="project" value="UniProtKB-KW"/>
</dbReference>
<dbReference type="Pfam" id="PF13847">
    <property type="entry name" value="Methyltransf_31"/>
    <property type="match status" value="1"/>
</dbReference>
<dbReference type="CDD" id="cd02440">
    <property type="entry name" value="AdoMet_MTases"/>
    <property type="match status" value="1"/>
</dbReference>
<sequence>MNRELNLVTSLHTATKRDYLGRMNDSKVEAMMIAKQYGADYWDGDRKYGYGGYNYMPGRWAIVAQKLIDLYGLKAGSKVLDVGCGKGFLLYEMQLIEPGLEIHGFDISQYGLDHAHPDLKANLFIHRAQDPYPFKDNFFDLVISLGTLHNLHIFELEVAVSEIERVGNQGYIMLESFRNELEMFNLECWALTAESLMDVDEWKWVYDRFGFKGDYEFIFFE</sequence>
<evidence type="ECO:0000256" key="1">
    <source>
        <dbReference type="ARBA" id="ARBA00022679"/>
    </source>
</evidence>
<dbReference type="InterPro" id="IPR025714">
    <property type="entry name" value="Methyltranfer_dom"/>
</dbReference>
<dbReference type="AlphaFoldDB" id="A0A6J7BHV3"/>
<dbReference type="PANTHER" id="PTHR43861">
    <property type="entry name" value="TRANS-ACONITATE 2-METHYLTRANSFERASE-RELATED"/>
    <property type="match status" value="1"/>
</dbReference>
<reference evidence="3" key="1">
    <citation type="submission" date="2020-05" db="EMBL/GenBank/DDBJ databases">
        <authorList>
            <person name="Chiriac C."/>
            <person name="Salcher M."/>
            <person name="Ghai R."/>
            <person name="Kavagutti S V."/>
        </authorList>
    </citation>
    <scope>NUCLEOTIDE SEQUENCE</scope>
</reference>
<dbReference type="EMBL" id="CAFAZW010000029">
    <property type="protein sequence ID" value="CAB4844621.1"/>
    <property type="molecule type" value="Genomic_DNA"/>
</dbReference>
<gene>
    <name evidence="3" type="ORF">UFOPK3256_01340</name>
</gene>
<dbReference type="SUPFAM" id="SSF53335">
    <property type="entry name" value="S-adenosyl-L-methionine-dependent methyltransferases"/>
    <property type="match status" value="1"/>
</dbReference>